<evidence type="ECO:0000256" key="5">
    <source>
        <dbReference type="ARBA" id="ARBA00023163"/>
    </source>
</evidence>
<protein>
    <submittedName>
        <fullName evidence="8">Response regulator</fullName>
    </submittedName>
</protein>
<evidence type="ECO:0000256" key="1">
    <source>
        <dbReference type="ARBA" id="ARBA00022553"/>
    </source>
</evidence>
<evidence type="ECO:0000259" key="7">
    <source>
        <dbReference type="PROSITE" id="PS50110"/>
    </source>
</evidence>
<dbReference type="InterPro" id="IPR011006">
    <property type="entry name" value="CheY-like_superfamily"/>
</dbReference>
<dbReference type="PANTHER" id="PTHR44591">
    <property type="entry name" value="STRESS RESPONSE REGULATOR PROTEIN 1"/>
    <property type="match status" value="1"/>
</dbReference>
<dbReference type="EMBL" id="JAEKNS010000009">
    <property type="protein sequence ID" value="MBJ7593361.1"/>
    <property type="molecule type" value="Genomic_DNA"/>
</dbReference>
<dbReference type="GO" id="GO:0000160">
    <property type="term" value="P:phosphorelay signal transduction system"/>
    <property type="evidence" value="ECO:0007669"/>
    <property type="project" value="UniProtKB-KW"/>
</dbReference>
<accession>A0A934N279</accession>
<dbReference type="InterPro" id="IPR001789">
    <property type="entry name" value="Sig_transdc_resp-reg_receiver"/>
</dbReference>
<dbReference type="InterPro" id="IPR050595">
    <property type="entry name" value="Bact_response_regulator"/>
</dbReference>
<evidence type="ECO:0000256" key="4">
    <source>
        <dbReference type="ARBA" id="ARBA00023125"/>
    </source>
</evidence>
<evidence type="ECO:0000256" key="2">
    <source>
        <dbReference type="ARBA" id="ARBA00023012"/>
    </source>
</evidence>
<evidence type="ECO:0000313" key="8">
    <source>
        <dbReference type="EMBL" id="MBJ7593361.1"/>
    </source>
</evidence>
<name>A0A934N279_9BACT</name>
<feature type="modified residue" description="4-aspartylphosphate" evidence="6">
    <location>
        <position position="53"/>
    </location>
</feature>
<gene>
    <name evidence="8" type="ORF">JF886_00625</name>
</gene>
<sequence length="128" mass="13681">MSRRVLVVDDDPRLLHIVAMYLGIEGYDVVIAANGEEGLAAVAKQAPDLIILDIMMPGIDGIETCQRIRADPATASIPVLMFSALSGDEDVERARMVGANHLITKPFNLVGLGSVVKSFFAPDHPVAV</sequence>
<proteinExistence type="predicted"/>
<dbReference type="FunFam" id="3.40.50.2300:FF:000001">
    <property type="entry name" value="DNA-binding response regulator PhoB"/>
    <property type="match status" value="1"/>
</dbReference>
<dbReference type="RefSeq" id="WP_337308558.1">
    <property type="nucleotide sequence ID" value="NZ_JAEKNS010000009.1"/>
</dbReference>
<dbReference type="Gene3D" id="3.40.50.2300">
    <property type="match status" value="1"/>
</dbReference>
<keyword evidence="5" id="KW-0804">Transcription</keyword>
<organism evidence="8 9">
    <name type="scientific">Candidatus Aeolococcus gillhamiae</name>
    <dbReference type="NCBI Taxonomy" id="3127015"/>
    <lineage>
        <taxon>Bacteria</taxon>
        <taxon>Bacillati</taxon>
        <taxon>Candidatus Dormiibacterota</taxon>
        <taxon>Candidatus Dormibacteria</taxon>
        <taxon>Candidatus Aeolococcales</taxon>
        <taxon>Candidatus Aeolococcaceae</taxon>
        <taxon>Candidatus Aeolococcus</taxon>
    </lineage>
</organism>
<keyword evidence="1 6" id="KW-0597">Phosphoprotein</keyword>
<evidence type="ECO:0000256" key="6">
    <source>
        <dbReference type="PROSITE-ProRule" id="PRU00169"/>
    </source>
</evidence>
<keyword evidence="4" id="KW-0238">DNA-binding</keyword>
<dbReference type="PANTHER" id="PTHR44591:SF3">
    <property type="entry name" value="RESPONSE REGULATORY DOMAIN-CONTAINING PROTEIN"/>
    <property type="match status" value="1"/>
</dbReference>
<keyword evidence="3" id="KW-0805">Transcription regulation</keyword>
<evidence type="ECO:0000313" key="9">
    <source>
        <dbReference type="Proteomes" id="UP000606991"/>
    </source>
</evidence>
<dbReference type="SMART" id="SM00448">
    <property type="entry name" value="REC"/>
    <property type="match status" value="1"/>
</dbReference>
<dbReference type="PROSITE" id="PS50110">
    <property type="entry name" value="RESPONSE_REGULATORY"/>
    <property type="match status" value="1"/>
</dbReference>
<dbReference type="SUPFAM" id="SSF52172">
    <property type="entry name" value="CheY-like"/>
    <property type="match status" value="1"/>
</dbReference>
<reference evidence="8 9" key="1">
    <citation type="submission" date="2020-10" db="EMBL/GenBank/DDBJ databases">
        <title>Ca. Dormibacterota MAGs.</title>
        <authorList>
            <person name="Montgomery K."/>
        </authorList>
    </citation>
    <scope>NUCLEOTIDE SEQUENCE [LARGE SCALE GENOMIC DNA]</scope>
    <source>
        <strain evidence="8">SC8812_S17_18</strain>
    </source>
</reference>
<keyword evidence="2" id="KW-0902">Two-component regulatory system</keyword>
<evidence type="ECO:0000256" key="3">
    <source>
        <dbReference type="ARBA" id="ARBA00023015"/>
    </source>
</evidence>
<dbReference type="AlphaFoldDB" id="A0A934N279"/>
<dbReference type="GO" id="GO:0003677">
    <property type="term" value="F:DNA binding"/>
    <property type="evidence" value="ECO:0007669"/>
    <property type="project" value="UniProtKB-KW"/>
</dbReference>
<dbReference type="Proteomes" id="UP000606991">
    <property type="component" value="Unassembled WGS sequence"/>
</dbReference>
<dbReference type="Pfam" id="PF00072">
    <property type="entry name" value="Response_reg"/>
    <property type="match status" value="1"/>
</dbReference>
<comment type="caution">
    <text evidence="8">The sequence shown here is derived from an EMBL/GenBank/DDBJ whole genome shotgun (WGS) entry which is preliminary data.</text>
</comment>
<feature type="domain" description="Response regulatory" evidence="7">
    <location>
        <begin position="4"/>
        <end position="120"/>
    </location>
</feature>